<evidence type="ECO:0000313" key="4">
    <source>
        <dbReference type="Proteomes" id="UP000012065"/>
    </source>
</evidence>
<dbReference type="HOGENOM" id="CLU_000680_23_5_1"/>
<dbReference type="AlphaFoldDB" id="M5BYC3"/>
<feature type="compositionally biased region" description="Polar residues" evidence="1">
    <location>
        <begin position="1"/>
        <end position="14"/>
    </location>
</feature>
<keyword evidence="3" id="KW-0695">RNA-directed DNA polymerase</keyword>
<dbReference type="PANTHER" id="PTHR33481">
    <property type="entry name" value="REVERSE TRANSCRIPTASE"/>
    <property type="match status" value="1"/>
</dbReference>
<proteinExistence type="predicted"/>
<dbReference type="CDD" id="cd09276">
    <property type="entry name" value="Rnase_HI_RT_non_LTR"/>
    <property type="match status" value="1"/>
</dbReference>
<feature type="region of interest" description="Disordered" evidence="1">
    <location>
        <begin position="1"/>
        <end position="60"/>
    </location>
</feature>
<sequence length="753" mass="82429">MEDKPVSQTSTTPTLMAPPSPPRTTTARAMCSWRCSSPQLQAQPPPQTRPPASPPPVEDLPKIQMSHISQEVDNMKPFKAPGLDGLPACIYINAIDLLDAHLLPIFCTSLRLGIYPLSWKESRTVVLQKPGKPNYGVAKAYRPIALLNVVSKILSSCVATCLSNLAERHSWLPDHHFGGRPSRTTTNALHLITKVVKDAWATKKVALALFLDVKAYVEWMLIKLRGCSTCLAFDDFISNPLPINNGINQGCPLLVVFYLLYNAPLVKIPQPLSNKLCVAYINNITFVTWGVSFEDNHCALLDKTACINFAPSATSKRLKRPALTIQDQTITPAKSHTLLGVVIDQTLNWNKQCLKALAKGQKWARQLNRLARMLYGTPVATARRPYLSIAIPQFTYATDVWYTPVSKGEGERRTGSAGFADCLARIQSTAARAILGAMQSTPILSLDAHLDLLPMHLLMNKVCQRAAIRLAATPVSHPLHKAVLKCSKGGEKHQPPLQQILQFVNVKPTDFKRWLFNRRSLLCLPPELFQDRHIATAEAWADKLHLLIFADAMASKTGVATAAVLWSNGNKDLQAGIRLGERDSILILDTEVAAIMLATHLALVFQEDTVVDNVAIYSNSQAAIVCINNHSEGASNQLLRAMCKVIRAAKKGSGGTAIDLKWCPGHSGVPGNKEADTEASQDAAGLCYPPQLVPHYLANFRPATNPASRKQAIKTKNRVAAETYWAQSKAGTKFASMYPGISPSLSCAYTKPY</sequence>
<evidence type="ECO:0000313" key="3">
    <source>
        <dbReference type="EMBL" id="CCO31590.1"/>
    </source>
</evidence>
<dbReference type="SUPFAM" id="SSF53098">
    <property type="entry name" value="Ribonuclease H-like"/>
    <property type="match status" value="1"/>
</dbReference>
<comment type="caution">
    <text evidence="3">The sequence shown here is derived from an EMBL/GenBank/DDBJ whole genome shotgun (WGS) entry which is preliminary data.</text>
</comment>
<feature type="compositionally biased region" description="Pro residues" evidence="1">
    <location>
        <begin position="43"/>
        <end position="58"/>
    </location>
</feature>
<dbReference type="Proteomes" id="UP000012065">
    <property type="component" value="Unassembled WGS sequence"/>
</dbReference>
<accession>M5BYC3</accession>
<dbReference type="InterPro" id="IPR036397">
    <property type="entry name" value="RNaseH_sf"/>
</dbReference>
<name>M5BYC3_THACB</name>
<keyword evidence="3" id="KW-0548">Nucleotidyltransferase</keyword>
<dbReference type="GO" id="GO:0003676">
    <property type="term" value="F:nucleic acid binding"/>
    <property type="evidence" value="ECO:0007669"/>
    <property type="project" value="InterPro"/>
</dbReference>
<dbReference type="GO" id="GO:0004523">
    <property type="term" value="F:RNA-DNA hybrid ribonuclease activity"/>
    <property type="evidence" value="ECO:0007669"/>
    <property type="project" value="InterPro"/>
</dbReference>
<dbReference type="Gene3D" id="3.30.420.10">
    <property type="entry name" value="Ribonuclease H-like superfamily/Ribonuclease H"/>
    <property type="match status" value="1"/>
</dbReference>
<dbReference type="InterPro" id="IPR002156">
    <property type="entry name" value="RNaseH_domain"/>
</dbReference>
<dbReference type="Pfam" id="PF00075">
    <property type="entry name" value="RNase_H"/>
    <property type="match status" value="1"/>
</dbReference>
<feature type="domain" description="RNase H type-1" evidence="2">
    <location>
        <begin position="542"/>
        <end position="684"/>
    </location>
</feature>
<keyword evidence="3" id="KW-0808">Transferase</keyword>
<gene>
    <name evidence="3" type="primary">ORF2</name>
    <name evidence="3" type="ORF">BN14_05636</name>
</gene>
<protein>
    <submittedName>
        <fullName evidence="3">Putative RNA-directed DNA polymerase from transposon X-element</fullName>
    </submittedName>
</protein>
<reference evidence="3 4" key="1">
    <citation type="journal article" date="2013" name="J. Biotechnol.">
        <title>Establishment and interpretation of the genome sequence of the phytopathogenic fungus Rhizoctonia solani AG1-IB isolate 7/3/14.</title>
        <authorList>
            <person name="Wibberg D.W."/>
            <person name="Jelonek L.J."/>
            <person name="Rupp O.R."/>
            <person name="Hennig M.H."/>
            <person name="Eikmeyer F.E."/>
            <person name="Goesmann A.G."/>
            <person name="Hartmann A.H."/>
            <person name="Borriss R.B."/>
            <person name="Grosch R.G."/>
            <person name="Puehler A.P."/>
            <person name="Schlueter A.S."/>
        </authorList>
    </citation>
    <scope>NUCLEOTIDE SEQUENCE [LARGE SCALE GENOMIC DNA]</scope>
    <source>
        <strain evidence="4">AG1-IB / isolate 7/3/14</strain>
    </source>
</reference>
<evidence type="ECO:0000259" key="2">
    <source>
        <dbReference type="PROSITE" id="PS50879"/>
    </source>
</evidence>
<dbReference type="PANTHER" id="PTHR33481:SF1">
    <property type="entry name" value="ENDONUCLEASE_EXONUCLEASE_PHOSPHATASE DOMAIN-CONTAINING PROTEIN-RELATED"/>
    <property type="match status" value="1"/>
</dbReference>
<evidence type="ECO:0000256" key="1">
    <source>
        <dbReference type="SAM" id="MobiDB-lite"/>
    </source>
</evidence>
<dbReference type="PROSITE" id="PS50879">
    <property type="entry name" value="RNASE_H_1"/>
    <property type="match status" value="1"/>
</dbReference>
<organism evidence="3 4">
    <name type="scientific">Thanatephorus cucumeris (strain AG1-IB / isolate 7/3/14)</name>
    <name type="common">Lettuce bottom rot fungus</name>
    <name type="synonym">Rhizoctonia solani</name>
    <dbReference type="NCBI Taxonomy" id="1108050"/>
    <lineage>
        <taxon>Eukaryota</taxon>
        <taxon>Fungi</taxon>
        <taxon>Dikarya</taxon>
        <taxon>Basidiomycota</taxon>
        <taxon>Agaricomycotina</taxon>
        <taxon>Agaricomycetes</taxon>
        <taxon>Cantharellales</taxon>
        <taxon>Ceratobasidiaceae</taxon>
        <taxon>Rhizoctonia</taxon>
        <taxon>Rhizoctonia solani AG-1</taxon>
    </lineage>
</organism>
<dbReference type="GO" id="GO:0003964">
    <property type="term" value="F:RNA-directed DNA polymerase activity"/>
    <property type="evidence" value="ECO:0007669"/>
    <property type="project" value="UniProtKB-KW"/>
</dbReference>
<dbReference type="InterPro" id="IPR012337">
    <property type="entry name" value="RNaseH-like_sf"/>
</dbReference>
<dbReference type="EMBL" id="CAOJ01008429">
    <property type="protein sequence ID" value="CCO31590.1"/>
    <property type="molecule type" value="Genomic_DNA"/>
</dbReference>